<feature type="transmembrane region" description="Helical" evidence="1">
    <location>
        <begin position="115"/>
        <end position="133"/>
    </location>
</feature>
<reference evidence="2 3" key="1">
    <citation type="submission" date="2018-09" db="EMBL/GenBank/DDBJ databases">
        <title>Metagenome Assembled Genomes from an Advanced Water Purification Facility.</title>
        <authorList>
            <person name="Stamps B.W."/>
            <person name="Spear J.R."/>
        </authorList>
    </citation>
    <scope>NUCLEOTIDE SEQUENCE [LARGE SCALE GENOMIC DNA]</scope>
    <source>
        <strain evidence="2">Bin_42_2</strain>
    </source>
</reference>
<feature type="transmembrane region" description="Helical" evidence="1">
    <location>
        <begin position="212"/>
        <end position="233"/>
    </location>
</feature>
<organism evidence="2 3">
    <name type="scientific">Methylophilus methylotrophus</name>
    <name type="common">Bacterium W3A1</name>
    <dbReference type="NCBI Taxonomy" id="17"/>
    <lineage>
        <taxon>Bacteria</taxon>
        <taxon>Pseudomonadati</taxon>
        <taxon>Pseudomonadota</taxon>
        <taxon>Betaproteobacteria</taxon>
        <taxon>Nitrosomonadales</taxon>
        <taxon>Methylophilaceae</taxon>
        <taxon>Methylophilus</taxon>
    </lineage>
</organism>
<dbReference type="EMBL" id="SSGG01000037">
    <property type="protein sequence ID" value="TXI37948.1"/>
    <property type="molecule type" value="Genomic_DNA"/>
</dbReference>
<comment type="caution">
    <text evidence="2">The sequence shown here is derived from an EMBL/GenBank/DDBJ whole genome shotgun (WGS) entry which is preliminary data.</text>
</comment>
<gene>
    <name evidence="2" type="ORF">E6Q51_02145</name>
</gene>
<keyword evidence="1" id="KW-1133">Transmembrane helix</keyword>
<evidence type="ECO:0000256" key="1">
    <source>
        <dbReference type="SAM" id="Phobius"/>
    </source>
</evidence>
<proteinExistence type="predicted"/>
<keyword evidence="1" id="KW-0472">Membrane</keyword>
<dbReference type="Proteomes" id="UP000321374">
    <property type="component" value="Unassembled WGS sequence"/>
</dbReference>
<sequence>MLPLSSHLLDGMLGRAFALVAVAMLSGIYLWRYYFRLKMPNLRRMTGSVVLIGLAGVALSLNSTFFQLADADGETLSLAWQEIVPLLVQTSYGRYWLGFSLLLILALHTVHQGRWIVLNILGMVTCLTMNSHAADAGNMVTWVLHMVHISCVLLWWGGLMMIMLGRFSHPGVVEQPTLQAFSTLILPVFLLGLATGGWRLASAFFENAGLSLAYWALVTVKGGLVLAVMLCAWRLRQLLPQIQFDGKRYDDGLSLEFFFAVLLLLAAAMLTQLPPL</sequence>
<accession>A0A5C7WMY2</accession>
<feature type="transmembrane region" description="Helical" evidence="1">
    <location>
        <begin position="47"/>
        <end position="66"/>
    </location>
</feature>
<keyword evidence="1" id="KW-0812">Transmembrane</keyword>
<evidence type="ECO:0000313" key="3">
    <source>
        <dbReference type="Proteomes" id="UP000321374"/>
    </source>
</evidence>
<feature type="transmembrane region" description="Helical" evidence="1">
    <location>
        <begin position="177"/>
        <end position="200"/>
    </location>
</feature>
<evidence type="ECO:0008006" key="4">
    <source>
        <dbReference type="Google" id="ProtNLM"/>
    </source>
</evidence>
<dbReference type="AlphaFoldDB" id="A0A5C7WMY2"/>
<name>A0A5C7WMY2_METME</name>
<feature type="transmembrane region" description="Helical" evidence="1">
    <location>
        <begin position="253"/>
        <end position="273"/>
    </location>
</feature>
<feature type="transmembrane region" description="Helical" evidence="1">
    <location>
        <begin position="86"/>
        <end position="108"/>
    </location>
</feature>
<dbReference type="STRING" id="1122236.GCA_000378225_00554"/>
<evidence type="ECO:0000313" key="2">
    <source>
        <dbReference type="EMBL" id="TXI37948.1"/>
    </source>
</evidence>
<feature type="transmembrane region" description="Helical" evidence="1">
    <location>
        <begin position="139"/>
        <end position="165"/>
    </location>
</feature>
<protein>
    <recommendedName>
        <fullName evidence="4">Copper resistance protein D domain-containing protein</fullName>
    </recommendedName>
</protein>
<feature type="transmembrane region" description="Helical" evidence="1">
    <location>
        <begin position="12"/>
        <end position="35"/>
    </location>
</feature>